<dbReference type="InterPro" id="IPR003593">
    <property type="entry name" value="AAA+_ATPase"/>
</dbReference>
<dbReference type="AlphaFoldDB" id="A0A2G8KL15"/>
<dbReference type="GO" id="GO:0004176">
    <property type="term" value="F:ATP-dependent peptidase activity"/>
    <property type="evidence" value="ECO:0007669"/>
    <property type="project" value="InterPro"/>
</dbReference>
<dbReference type="PANTHER" id="PTHR43655">
    <property type="entry name" value="ATP-DEPENDENT PROTEASE"/>
    <property type="match status" value="1"/>
</dbReference>
<protein>
    <submittedName>
        <fullName evidence="20">Putative paraplegin</fullName>
    </submittedName>
</protein>
<feature type="compositionally biased region" description="Acidic residues" evidence="17">
    <location>
        <begin position="638"/>
        <end position="648"/>
    </location>
</feature>
<evidence type="ECO:0000256" key="8">
    <source>
        <dbReference type="ARBA" id="ARBA00022723"/>
    </source>
</evidence>
<dbReference type="Gene3D" id="1.10.8.60">
    <property type="match status" value="1"/>
</dbReference>
<evidence type="ECO:0000256" key="13">
    <source>
        <dbReference type="ARBA" id="ARBA00022946"/>
    </source>
</evidence>
<evidence type="ECO:0000256" key="6">
    <source>
        <dbReference type="ARBA" id="ARBA00022670"/>
    </source>
</evidence>
<dbReference type="InterPro" id="IPR041569">
    <property type="entry name" value="AAA_lid_3"/>
</dbReference>
<feature type="domain" description="AAA+ ATPase" evidence="19">
    <location>
        <begin position="195"/>
        <end position="335"/>
    </location>
</feature>
<dbReference type="SMART" id="SM00382">
    <property type="entry name" value="AAA"/>
    <property type="match status" value="1"/>
</dbReference>
<organism evidence="20 21">
    <name type="scientific">Stichopus japonicus</name>
    <name type="common">Sea cucumber</name>
    <dbReference type="NCBI Taxonomy" id="307972"/>
    <lineage>
        <taxon>Eukaryota</taxon>
        <taxon>Metazoa</taxon>
        <taxon>Echinodermata</taxon>
        <taxon>Eleutherozoa</taxon>
        <taxon>Echinozoa</taxon>
        <taxon>Holothuroidea</taxon>
        <taxon>Aspidochirotacea</taxon>
        <taxon>Aspidochirotida</taxon>
        <taxon>Stichopodidae</taxon>
        <taxon>Apostichopus</taxon>
    </lineage>
</organism>
<comment type="similarity">
    <text evidence="5">In the N-terminal section; belongs to the AAA ATPase family.</text>
</comment>
<evidence type="ECO:0000256" key="11">
    <source>
        <dbReference type="ARBA" id="ARBA00022833"/>
    </source>
</evidence>
<keyword evidence="15" id="KW-0482">Metalloprotease</keyword>
<dbReference type="InterPro" id="IPR050928">
    <property type="entry name" value="ATP-dep_Zn_Metalloprotease"/>
</dbReference>
<dbReference type="GO" id="GO:0016887">
    <property type="term" value="F:ATP hydrolysis activity"/>
    <property type="evidence" value="ECO:0007669"/>
    <property type="project" value="InterPro"/>
</dbReference>
<dbReference type="FunFam" id="1.10.8.60:FF:000033">
    <property type="entry name" value="paraplegin isoform X1"/>
    <property type="match status" value="1"/>
</dbReference>
<accession>A0A2G8KL15</accession>
<name>A0A2G8KL15_STIJA</name>
<dbReference type="FunFam" id="1.20.58.760:FF:000003">
    <property type="entry name" value="AFG3-like AAA ATPase 2"/>
    <property type="match status" value="1"/>
</dbReference>
<dbReference type="GO" id="GO:0005524">
    <property type="term" value="F:ATP binding"/>
    <property type="evidence" value="ECO:0007669"/>
    <property type="project" value="UniProtKB-KW"/>
</dbReference>
<dbReference type="GO" id="GO:0005745">
    <property type="term" value="C:m-AAA complex"/>
    <property type="evidence" value="ECO:0007669"/>
    <property type="project" value="TreeGrafter"/>
</dbReference>
<comment type="caution">
    <text evidence="20">The sequence shown here is derived from an EMBL/GenBank/DDBJ whole genome shotgun (WGS) entry which is preliminary data.</text>
</comment>
<dbReference type="PANTHER" id="PTHR43655:SF8">
    <property type="entry name" value="PARAPLEGIN"/>
    <property type="match status" value="1"/>
</dbReference>
<feature type="region of interest" description="Disordered" evidence="17">
    <location>
        <begin position="620"/>
        <end position="648"/>
    </location>
</feature>
<evidence type="ECO:0000313" key="21">
    <source>
        <dbReference type="Proteomes" id="UP000230750"/>
    </source>
</evidence>
<keyword evidence="8" id="KW-0479">Metal-binding</keyword>
<dbReference type="Gene3D" id="1.20.58.760">
    <property type="entry name" value="Peptidase M41"/>
    <property type="match status" value="1"/>
</dbReference>
<evidence type="ECO:0000256" key="2">
    <source>
        <dbReference type="ARBA" id="ARBA00004141"/>
    </source>
</evidence>
<evidence type="ECO:0000256" key="1">
    <source>
        <dbReference type="ARBA" id="ARBA00001947"/>
    </source>
</evidence>
<dbReference type="Proteomes" id="UP000230750">
    <property type="component" value="Unassembled WGS sequence"/>
</dbReference>
<proteinExistence type="inferred from homology"/>
<dbReference type="STRING" id="307972.A0A2G8KL15"/>
<evidence type="ECO:0000313" key="20">
    <source>
        <dbReference type="EMBL" id="PIK48699.1"/>
    </source>
</evidence>
<feature type="transmembrane region" description="Helical" evidence="18">
    <location>
        <begin position="111"/>
        <end position="129"/>
    </location>
</feature>
<dbReference type="SUPFAM" id="SSF140990">
    <property type="entry name" value="FtsH protease domain-like"/>
    <property type="match status" value="1"/>
</dbReference>
<dbReference type="Pfam" id="PF00004">
    <property type="entry name" value="AAA"/>
    <property type="match status" value="1"/>
</dbReference>
<dbReference type="InterPro" id="IPR003959">
    <property type="entry name" value="ATPase_AAA_core"/>
</dbReference>
<dbReference type="OrthoDB" id="1413014at2759"/>
<comment type="subcellular location">
    <subcellularLocation>
        <location evidence="2">Membrane</location>
        <topology evidence="2">Multi-pass membrane protein</topology>
    </subcellularLocation>
    <subcellularLocation>
        <location evidence="3">Mitochondrion</location>
    </subcellularLocation>
</comment>
<dbReference type="CDD" id="cd19501">
    <property type="entry name" value="RecA-like_FtsH"/>
    <property type="match status" value="1"/>
</dbReference>
<keyword evidence="9" id="KW-0547">Nucleotide-binding</keyword>
<dbReference type="InterPro" id="IPR037219">
    <property type="entry name" value="Peptidase_M41-like"/>
</dbReference>
<keyword evidence="11" id="KW-0862">Zinc</keyword>
<dbReference type="EMBL" id="MRZV01000507">
    <property type="protein sequence ID" value="PIK48699.1"/>
    <property type="molecule type" value="Genomic_DNA"/>
</dbReference>
<evidence type="ECO:0000256" key="5">
    <source>
        <dbReference type="ARBA" id="ARBA00010550"/>
    </source>
</evidence>
<dbReference type="GO" id="GO:0046872">
    <property type="term" value="F:metal ion binding"/>
    <property type="evidence" value="ECO:0007669"/>
    <property type="project" value="UniProtKB-KW"/>
</dbReference>
<dbReference type="NCBIfam" id="TIGR01241">
    <property type="entry name" value="FtsH_fam"/>
    <property type="match status" value="1"/>
</dbReference>
<dbReference type="SUPFAM" id="SSF52540">
    <property type="entry name" value="P-loop containing nucleoside triphosphate hydrolases"/>
    <property type="match status" value="1"/>
</dbReference>
<dbReference type="HAMAP" id="MF_01458">
    <property type="entry name" value="FtsH"/>
    <property type="match status" value="1"/>
</dbReference>
<comment type="cofactor">
    <cofactor evidence="1">
        <name>Zn(2+)</name>
        <dbReference type="ChEBI" id="CHEBI:29105"/>
    </cofactor>
</comment>
<keyword evidence="12" id="KW-0067">ATP-binding</keyword>
<keyword evidence="14 18" id="KW-1133">Transmembrane helix</keyword>
<evidence type="ECO:0000256" key="16">
    <source>
        <dbReference type="ARBA" id="ARBA00023136"/>
    </source>
</evidence>
<dbReference type="Pfam" id="PF01434">
    <property type="entry name" value="Peptidase_M41"/>
    <property type="match status" value="1"/>
</dbReference>
<dbReference type="InterPro" id="IPR005936">
    <property type="entry name" value="FtsH"/>
</dbReference>
<dbReference type="GO" id="GO:0004222">
    <property type="term" value="F:metalloendopeptidase activity"/>
    <property type="evidence" value="ECO:0007669"/>
    <property type="project" value="InterPro"/>
</dbReference>
<evidence type="ECO:0000256" key="17">
    <source>
        <dbReference type="SAM" id="MobiDB-lite"/>
    </source>
</evidence>
<feature type="compositionally biased region" description="Basic and acidic residues" evidence="17">
    <location>
        <begin position="620"/>
        <end position="637"/>
    </location>
</feature>
<keyword evidence="13" id="KW-0809">Transit peptide</keyword>
<dbReference type="FunFam" id="3.40.50.300:FF:000277">
    <property type="entry name" value="ATP-dependent zinc metalloprotease FtsH"/>
    <property type="match status" value="1"/>
</dbReference>
<sequence length="648" mass="71512">MLKAHVCMLTIFYSPCRIFNLEKVKGLSVTYYDSDGSGEASNPESDVVHVYLHDGAIVFGREVGRGQSNHFRLRVGNIEKFEGKLRKVEDELGISAIDRLQINYKHASSDGFTGIIGTVLILGFLMYIIRSAMRGGGMNALSQFTKAKFTVVEEGGSKGVSFKDVAGLQQAKIEVMEFVDYLKKPEKFVQLGAKVPKGALLLGPPGCGKTLLAKAVATEANVPFLAMAGSEFVEMIGGLGAARVRDLFKEARKRSPCIVYIDELDAIGRKRQGSAAMGSSPEEEQTLNQLLVEMDGMGTQKGVTMLASTNRADVLDKALLRPGRFDRHILIDSPTLIERKEIFEVHLKKLKLKKPASEYSTRLAQLSPGMSGADIANLTNEAALYAARNGRLVVDVQDFEYAVERVVAGAEKTSSVLSKEERKVVAYHESGHALTGWLLEHTDALLKISIIPRTSSALGFAQYLPTEFKLMSKEQLFDRMCMALGGRVAEALMFNRVTTGAQDDLSRVTKMAYAQISQYGMSDKVGNVSFPEGDSGEVGRKPYSRRLQHVIDQEARKIVNEAYRKTEAILAANKDKLDLLAGSLLEKEVLNYADVETLLGPPTFGKKRLVDIDNFDEMEIMDKEERDVEQTERKEPGEENGDDEDKLR</sequence>
<reference evidence="20 21" key="1">
    <citation type="journal article" date="2017" name="PLoS Biol.">
        <title>The sea cucumber genome provides insights into morphological evolution and visceral regeneration.</title>
        <authorList>
            <person name="Zhang X."/>
            <person name="Sun L."/>
            <person name="Yuan J."/>
            <person name="Sun Y."/>
            <person name="Gao Y."/>
            <person name="Zhang L."/>
            <person name="Li S."/>
            <person name="Dai H."/>
            <person name="Hamel J.F."/>
            <person name="Liu C."/>
            <person name="Yu Y."/>
            <person name="Liu S."/>
            <person name="Lin W."/>
            <person name="Guo K."/>
            <person name="Jin S."/>
            <person name="Xu P."/>
            <person name="Storey K.B."/>
            <person name="Huan P."/>
            <person name="Zhang T."/>
            <person name="Zhou Y."/>
            <person name="Zhang J."/>
            <person name="Lin C."/>
            <person name="Li X."/>
            <person name="Xing L."/>
            <person name="Huo D."/>
            <person name="Sun M."/>
            <person name="Wang L."/>
            <person name="Mercier A."/>
            <person name="Li F."/>
            <person name="Yang H."/>
            <person name="Xiang J."/>
        </authorList>
    </citation>
    <scope>NUCLEOTIDE SEQUENCE [LARGE SCALE GENOMIC DNA]</scope>
    <source>
        <strain evidence="20">Shaxun</strain>
        <tissue evidence="20">Muscle</tissue>
    </source>
</reference>
<comment type="similarity">
    <text evidence="4">In the C-terminal section; belongs to the peptidase M41 family.</text>
</comment>
<evidence type="ECO:0000256" key="3">
    <source>
        <dbReference type="ARBA" id="ARBA00004173"/>
    </source>
</evidence>
<dbReference type="InterPro" id="IPR000642">
    <property type="entry name" value="Peptidase_M41"/>
</dbReference>
<evidence type="ECO:0000256" key="15">
    <source>
        <dbReference type="ARBA" id="ARBA00023049"/>
    </source>
</evidence>
<keyword evidence="6" id="KW-0645">Protease</keyword>
<dbReference type="GO" id="GO:0034982">
    <property type="term" value="P:mitochondrial protein processing"/>
    <property type="evidence" value="ECO:0007669"/>
    <property type="project" value="TreeGrafter"/>
</dbReference>
<keyword evidence="7 18" id="KW-0812">Transmembrane</keyword>
<keyword evidence="21" id="KW-1185">Reference proteome</keyword>
<evidence type="ECO:0000256" key="9">
    <source>
        <dbReference type="ARBA" id="ARBA00022741"/>
    </source>
</evidence>
<dbReference type="InterPro" id="IPR027417">
    <property type="entry name" value="P-loop_NTPase"/>
</dbReference>
<keyword evidence="10" id="KW-0378">Hydrolase</keyword>
<dbReference type="Gene3D" id="3.40.1690.20">
    <property type="match status" value="1"/>
</dbReference>
<evidence type="ECO:0000256" key="12">
    <source>
        <dbReference type="ARBA" id="ARBA00022840"/>
    </source>
</evidence>
<dbReference type="Gene3D" id="3.40.50.300">
    <property type="entry name" value="P-loop containing nucleotide triphosphate hydrolases"/>
    <property type="match status" value="1"/>
</dbReference>
<evidence type="ECO:0000256" key="18">
    <source>
        <dbReference type="SAM" id="Phobius"/>
    </source>
</evidence>
<evidence type="ECO:0000256" key="10">
    <source>
        <dbReference type="ARBA" id="ARBA00022801"/>
    </source>
</evidence>
<gene>
    <name evidence="20" type="ORF">BSL78_14422</name>
</gene>
<dbReference type="Pfam" id="PF17862">
    <property type="entry name" value="AAA_lid_3"/>
    <property type="match status" value="1"/>
</dbReference>
<evidence type="ECO:0000256" key="4">
    <source>
        <dbReference type="ARBA" id="ARBA00010044"/>
    </source>
</evidence>
<evidence type="ECO:0000259" key="19">
    <source>
        <dbReference type="SMART" id="SM00382"/>
    </source>
</evidence>
<evidence type="ECO:0000256" key="7">
    <source>
        <dbReference type="ARBA" id="ARBA00022692"/>
    </source>
</evidence>
<keyword evidence="16 18" id="KW-0472">Membrane</keyword>
<evidence type="ECO:0000256" key="14">
    <source>
        <dbReference type="ARBA" id="ARBA00022989"/>
    </source>
</evidence>